<gene>
    <name evidence="2" type="ORF">M0M57_13360</name>
</gene>
<name>A0ABY4KD14_9FLAO</name>
<proteinExistence type="predicted"/>
<dbReference type="Proteomes" id="UP000830583">
    <property type="component" value="Chromosome"/>
</dbReference>
<evidence type="ECO:0000313" key="3">
    <source>
        <dbReference type="Proteomes" id="UP000830583"/>
    </source>
</evidence>
<dbReference type="RefSeq" id="WP_248433531.1">
    <property type="nucleotide sequence ID" value="NZ_CP096205.1"/>
</dbReference>
<evidence type="ECO:0000259" key="1">
    <source>
        <dbReference type="Pfam" id="PF13648"/>
    </source>
</evidence>
<sequence length="136" mass="16017">MKKFIIVLSSLSLIGCSNDDESTQTQQSIYGKWFHKEIVVNNIVFPYDDHEPCGKDYIEFYDQNKIRSIDVWDCEEDVDWIGSFVKTNNNLTISNGSESRTVEIIELNENSLIYQYHYDENNDGINEHYIEKFTRN</sequence>
<protein>
    <submittedName>
        <fullName evidence="2">Lipocalin family protein</fullName>
    </submittedName>
</protein>
<reference evidence="2" key="1">
    <citation type="submission" date="2022-04" db="EMBL/GenBank/DDBJ databases">
        <title>Consumption of N2O by Flavobacterium azooxidireducens sp. nov. isolated from Decomposing Leaf Litter of Phragmites australis (Cav.).</title>
        <authorList>
            <person name="Behrendt U."/>
            <person name="Spanner T."/>
            <person name="Augustin J."/>
            <person name="Horn M.A."/>
            <person name="Kolb S."/>
            <person name="Ulrich A."/>
        </authorList>
    </citation>
    <scope>NUCLEOTIDE SEQUENCE</scope>
    <source>
        <strain evidence="2">IGB 4-14</strain>
    </source>
</reference>
<evidence type="ECO:0000313" key="2">
    <source>
        <dbReference type="EMBL" id="UPQ78604.1"/>
    </source>
</evidence>
<dbReference type="Pfam" id="PF13648">
    <property type="entry name" value="Lipocalin_4"/>
    <property type="match status" value="1"/>
</dbReference>
<dbReference type="InterPro" id="IPR024311">
    <property type="entry name" value="Lipocalin-like"/>
</dbReference>
<dbReference type="PROSITE" id="PS51257">
    <property type="entry name" value="PROKAR_LIPOPROTEIN"/>
    <property type="match status" value="1"/>
</dbReference>
<dbReference type="EMBL" id="CP096205">
    <property type="protein sequence ID" value="UPQ78604.1"/>
    <property type="molecule type" value="Genomic_DNA"/>
</dbReference>
<accession>A0ABY4KD14</accession>
<feature type="domain" description="Lipocalin-like" evidence="1">
    <location>
        <begin position="29"/>
        <end position="113"/>
    </location>
</feature>
<keyword evidence="3" id="KW-1185">Reference proteome</keyword>
<organism evidence="2 3">
    <name type="scientific">Flavobacterium azooxidireducens</name>
    <dbReference type="NCBI Taxonomy" id="1871076"/>
    <lineage>
        <taxon>Bacteria</taxon>
        <taxon>Pseudomonadati</taxon>
        <taxon>Bacteroidota</taxon>
        <taxon>Flavobacteriia</taxon>
        <taxon>Flavobacteriales</taxon>
        <taxon>Flavobacteriaceae</taxon>
        <taxon>Flavobacterium</taxon>
    </lineage>
</organism>